<dbReference type="WBParaSite" id="RSKR_0000635400.1">
    <property type="protein sequence ID" value="RSKR_0000635400.1"/>
    <property type="gene ID" value="RSKR_0000635400"/>
</dbReference>
<organism evidence="1 2">
    <name type="scientific">Rhabditophanes sp. KR3021</name>
    <dbReference type="NCBI Taxonomy" id="114890"/>
    <lineage>
        <taxon>Eukaryota</taxon>
        <taxon>Metazoa</taxon>
        <taxon>Ecdysozoa</taxon>
        <taxon>Nematoda</taxon>
        <taxon>Chromadorea</taxon>
        <taxon>Rhabditida</taxon>
        <taxon>Tylenchina</taxon>
        <taxon>Panagrolaimomorpha</taxon>
        <taxon>Strongyloidoidea</taxon>
        <taxon>Alloionematidae</taxon>
        <taxon>Rhabditophanes</taxon>
    </lineage>
</organism>
<evidence type="ECO:0000313" key="2">
    <source>
        <dbReference type="WBParaSite" id="RSKR_0000635400.1"/>
    </source>
</evidence>
<protein>
    <submittedName>
        <fullName evidence="2">CULLIN_2 domain-containing protein</fullName>
    </submittedName>
</protein>
<sequence length="777" mass="90831">MAVGSLRPKAEDFEIKWKELEHHILSILTMETISKLEWDYCFADIYQLCVAIPEPLTIKLHDAISACLTKYVADLADKLTTLQGEDLIQNYNVLWKQYHKSASYLHNLFTFLNKTIKPKSQPVNNDMANLDAGNTIERKEIGCLSLDIWRDVMLCQIEKRLSNALLNIVSEHRKGNSCQYIDATFEAVQSFVMIDEYRVDRMQTRQIQSFATDPSSLVRQYYCENFEKLYLAETETYCDLLIASEFVNLTFADYMKKVIDQIEKERRRAKMFLHQTSEIKIHNLCSKLLVDRNKAKFDENIKRILYEKDEKNLKNLYILLEPIKPHGLTKLLAEFEEKIKEEGLKKVWFDQTEITPQAFVSNIIEVHTKYNGMVINIFNGLNEFVSALEKAMNHIVNHKEDPKLLPRASEKLSRYTDNLLRKNRNTNEMDIEQSLSNAIIIFKFIEDKDSFQKYYSKMLSNRLIYNLSSNHENEECMILKLKETCGYEFTSKLSRMFADISASKDLTIEFLDTEKVKNSHGENSINFNVLQACAWPYNSTFTNTNNLGSTEGQPTTPVPLNVSSTLKTSIGDFESFYDKKHNGRKLCWLYHMFSVDIKYFTPVKIYIISMSLNQSSIWLEFENVDEMSVDEMVQRTSLPLDIVVKNLRIFVDQFLLLANAPLFDGNTLISLNKNYQGKRLKFRLPQPQQQKLIEKEIEQISSDIMHDRKYYMECAIVRIMKTRKTMKHAALVNEVIEQTKNRFSPDMAFIKTNIESLIEKLYLQRTEKNKDEYHYLA</sequence>
<proteinExistence type="predicted"/>
<accession>A0AC35U025</accession>
<name>A0AC35U025_9BILA</name>
<dbReference type="Proteomes" id="UP000095286">
    <property type="component" value="Unplaced"/>
</dbReference>
<evidence type="ECO:0000313" key="1">
    <source>
        <dbReference type="Proteomes" id="UP000095286"/>
    </source>
</evidence>
<reference evidence="2" key="1">
    <citation type="submission" date="2016-11" db="UniProtKB">
        <authorList>
            <consortium name="WormBaseParasite"/>
        </authorList>
    </citation>
    <scope>IDENTIFICATION</scope>
    <source>
        <strain evidence="2">KR3021</strain>
    </source>
</reference>